<feature type="binding site" evidence="9">
    <location>
        <position position="120"/>
    </location>
    <ligand>
        <name>Zn(2+)</name>
        <dbReference type="ChEBI" id="CHEBI:29105"/>
        <note>catalytic</note>
    </ligand>
</feature>
<dbReference type="EMBL" id="WHNX01000036">
    <property type="protein sequence ID" value="MPW27038.1"/>
    <property type="molecule type" value="Genomic_DNA"/>
</dbReference>
<keyword evidence="9" id="KW-0963">Cytoplasm</keyword>
<keyword evidence="5 9" id="KW-0479">Metal-binding</keyword>
<evidence type="ECO:0000313" key="10">
    <source>
        <dbReference type="EMBL" id="MPW27038.1"/>
    </source>
</evidence>
<evidence type="ECO:0000256" key="2">
    <source>
        <dbReference type="ARBA" id="ARBA00022517"/>
    </source>
</evidence>
<comment type="cofactor">
    <cofactor evidence="9">
        <name>Zn(2+)</name>
        <dbReference type="ChEBI" id="CHEBI:29105"/>
    </cofactor>
    <text evidence="9">Binds 1 zinc ion.</text>
</comment>
<comment type="function">
    <text evidence="9">Single strand-specific metallo-endoribonuclease involved in late-stage 70S ribosome quality control and in maturation of the 3' terminus of the 16S rRNA.</text>
</comment>
<keyword evidence="3 9" id="KW-0698">rRNA processing</keyword>
<keyword evidence="8 9" id="KW-0862">Zinc</keyword>
<dbReference type="GO" id="GO:0004222">
    <property type="term" value="F:metalloendopeptidase activity"/>
    <property type="evidence" value="ECO:0007669"/>
    <property type="project" value="InterPro"/>
</dbReference>
<dbReference type="Gene3D" id="3.40.390.30">
    <property type="entry name" value="Metalloproteases ('zincins'), catalytic domain"/>
    <property type="match status" value="1"/>
</dbReference>
<evidence type="ECO:0000256" key="9">
    <source>
        <dbReference type="HAMAP-Rule" id="MF_00009"/>
    </source>
</evidence>
<dbReference type="RefSeq" id="WP_152806372.1">
    <property type="nucleotide sequence ID" value="NZ_WHNX01000036.1"/>
</dbReference>
<dbReference type="PANTHER" id="PTHR46986">
    <property type="entry name" value="ENDORIBONUCLEASE YBEY, CHLOROPLASTIC"/>
    <property type="match status" value="1"/>
</dbReference>
<organism evidence="10 11">
    <name type="scientific">Alkalibaculum sporogenes</name>
    <dbReference type="NCBI Taxonomy" id="2655001"/>
    <lineage>
        <taxon>Bacteria</taxon>
        <taxon>Bacillati</taxon>
        <taxon>Bacillota</taxon>
        <taxon>Clostridia</taxon>
        <taxon>Eubacteriales</taxon>
        <taxon>Eubacteriaceae</taxon>
        <taxon>Alkalibaculum</taxon>
    </lineage>
</organism>
<evidence type="ECO:0000256" key="3">
    <source>
        <dbReference type="ARBA" id="ARBA00022552"/>
    </source>
</evidence>
<sequence length="148" mass="17340">MDLYIDKRSEISFDEALVPKLEKCVRECLVVQKFPQNCEISLSLVDNDEIHQLNNTYRNKDCPTDVLSFPMIESEKDLKHEIILLGDIIISIPKTQEQAIEYGHTFERELCYLTIHGMFHLLGYDHMNEEDKVAMRIKEKEVVKNLNL</sequence>
<evidence type="ECO:0000256" key="8">
    <source>
        <dbReference type="ARBA" id="ARBA00022833"/>
    </source>
</evidence>
<dbReference type="SUPFAM" id="SSF55486">
    <property type="entry name" value="Metalloproteases ('zincins'), catalytic domain"/>
    <property type="match status" value="1"/>
</dbReference>
<feature type="binding site" evidence="9">
    <location>
        <position position="126"/>
    </location>
    <ligand>
        <name>Zn(2+)</name>
        <dbReference type="ChEBI" id="CHEBI:29105"/>
        <note>catalytic</note>
    </ligand>
</feature>
<keyword evidence="11" id="KW-1185">Reference proteome</keyword>
<comment type="caution">
    <text evidence="10">The sequence shown here is derived from an EMBL/GenBank/DDBJ whole genome shotgun (WGS) entry which is preliminary data.</text>
</comment>
<dbReference type="HAMAP" id="MF_00009">
    <property type="entry name" value="Endoribonucl_YbeY"/>
    <property type="match status" value="1"/>
</dbReference>
<dbReference type="PANTHER" id="PTHR46986:SF1">
    <property type="entry name" value="ENDORIBONUCLEASE YBEY, CHLOROPLASTIC"/>
    <property type="match status" value="1"/>
</dbReference>
<dbReference type="InterPro" id="IPR002036">
    <property type="entry name" value="YbeY"/>
</dbReference>
<proteinExistence type="inferred from homology"/>
<dbReference type="InterPro" id="IPR023091">
    <property type="entry name" value="MetalPrtase_cat_dom_sf_prd"/>
</dbReference>
<gene>
    <name evidence="9 10" type="primary">ybeY</name>
    <name evidence="10" type="ORF">GC105_14735</name>
</gene>
<keyword evidence="7 9" id="KW-0378">Hydrolase</keyword>
<dbReference type="GO" id="GO:0004521">
    <property type="term" value="F:RNA endonuclease activity"/>
    <property type="evidence" value="ECO:0007669"/>
    <property type="project" value="UniProtKB-UniRule"/>
</dbReference>
<comment type="subcellular location">
    <subcellularLocation>
        <location evidence="9">Cytoplasm</location>
    </subcellularLocation>
</comment>
<keyword evidence="4 9" id="KW-0540">Nuclease</keyword>
<feature type="binding site" evidence="9">
    <location>
        <position position="116"/>
    </location>
    <ligand>
        <name>Zn(2+)</name>
        <dbReference type="ChEBI" id="CHEBI:29105"/>
        <note>catalytic</note>
    </ligand>
</feature>
<dbReference type="Proteomes" id="UP000440004">
    <property type="component" value="Unassembled WGS sequence"/>
</dbReference>
<evidence type="ECO:0000256" key="4">
    <source>
        <dbReference type="ARBA" id="ARBA00022722"/>
    </source>
</evidence>
<keyword evidence="6 9" id="KW-0255">Endonuclease</keyword>
<accession>A0A6A7KBZ5</accession>
<dbReference type="GO" id="GO:0006364">
    <property type="term" value="P:rRNA processing"/>
    <property type="evidence" value="ECO:0007669"/>
    <property type="project" value="UniProtKB-UniRule"/>
</dbReference>
<dbReference type="EC" id="3.1.-.-" evidence="9"/>
<dbReference type="Pfam" id="PF02130">
    <property type="entry name" value="YbeY"/>
    <property type="match status" value="1"/>
</dbReference>
<dbReference type="AlphaFoldDB" id="A0A6A7KBZ5"/>
<evidence type="ECO:0000256" key="7">
    <source>
        <dbReference type="ARBA" id="ARBA00022801"/>
    </source>
</evidence>
<comment type="similarity">
    <text evidence="1 9">Belongs to the endoribonuclease YbeY family.</text>
</comment>
<evidence type="ECO:0000313" key="11">
    <source>
        <dbReference type="Proteomes" id="UP000440004"/>
    </source>
</evidence>
<dbReference type="NCBIfam" id="TIGR00043">
    <property type="entry name" value="rRNA maturation RNase YbeY"/>
    <property type="match status" value="1"/>
</dbReference>
<dbReference type="GO" id="GO:0008270">
    <property type="term" value="F:zinc ion binding"/>
    <property type="evidence" value="ECO:0007669"/>
    <property type="project" value="UniProtKB-UniRule"/>
</dbReference>
<evidence type="ECO:0000256" key="6">
    <source>
        <dbReference type="ARBA" id="ARBA00022759"/>
    </source>
</evidence>
<evidence type="ECO:0000256" key="1">
    <source>
        <dbReference type="ARBA" id="ARBA00010875"/>
    </source>
</evidence>
<name>A0A6A7KBZ5_9FIRM</name>
<keyword evidence="2 9" id="KW-0690">Ribosome biogenesis</keyword>
<reference evidence="10 11" key="1">
    <citation type="submission" date="2019-10" db="EMBL/GenBank/DDBJ databases">
        <title>Alkalibaculum tamaniensis sp.nov., a new alkaliphilic acetogen, isolated on methoxylated aromatics from a mud volcano.</title>
        <authorList>
            <person name="Khomyakova M.A."/>
            <person name="Merkel A.Y."/>
            <person name="Bonch-Osmolovskaya E.A."/>
            <person name="Slobodkin A.I."/>
        </authorList>
    </citation>
    <scope>NUCLEOTIDE SEQUENCE [LARGE SCALE GENOMIC DNA]</scope>
    <source>
        <strain evidence="10 11">M08DMB</strain>
    </source>
</reference>
<evidence type="ECO:0000256" key="5">
    <source>
        <dbReference type="ARBA" id="ARBA00022723"/>
    </source>
</evidence>
<protein>
    <recommendedName>
        <fullName evidence="9">Endoribonuclease YbeY</fullName>
        <ecNumber evidence="9">3.1.-.-</ecNumber>
    </recommendedName>
</protein>
<dbReference type="GO" id="GO:0005737">
    <property type="term" value="C:cytoplasm"/>
    <property type="evidence" value="ECO:0007669"/>
    <property type="project" value="UniProtKB-SubCell"/>
</dbReference>